<dbReference type="EC" id="2.4.1.-" evidence="9"/>
<reference evidence="10 11" key="1">
    <citation type="submission" date="2024-01" db="EMBL/GenBank/DDBJ databases">
        <title>The genome of the rayed Mediterranean limpet Patella caerulea (Linnaeus, 1758).</title>
        <authorList>
            <person name="Anh-Thu Weber A."/>
            <person name="Halstead-Nussloch G."/>
        </authorList>
    </citation>
    <scope>NUCLEOTIDE SEQUENCE [LARGE SCALE GENOMIC DNA]</scope>
    <source>
        <strain evidence="10">AATW-2023a</strain>
        <tissue evidence="10">Whole specimen</tissue>
    </source>
</reference>
<keyword evidence="4 9" id="KW-0812">Transmembrane</keyword>
<organism evidence="10 11">
    <name type="scientific">Patella caerulea</name>
    <name type="common">Rayed Mediterranean limpet</name>
    <dbReference type="NCBI Taxonomy" id="87958"/>
    <lineage>
        <taxon>Eukaryota</taxon>
        <taxon>Metazoa</taxon>
        <taxon>Spiralia</taxon>
        <taxon>Lophotrochozoa</taxon>
        <taxon>Mollusca</taxon>
        <taxon>Gastropoda</taxon>
        <taxon>Patellogastropoda</taxon>
        <taxon>Patelloidea</taxon>
        <taxon>Patellidae</taxon>
        <taxon>Patella</taxon>
    </lineage>
</organism>
<proteinExistence type="inferred from homology"/>
<evidence type="ECO:0000313" key="10">
    <source>
        <dbReference type="EMBL" id="KAK6173256.1"/>
    </source>
</evidence>
<evidence type="ECO:0000256" key="1">
    <source>
        <dbReference type="ARBA" id="ARBA00004447"/>
    </source>
</evidence>
<keyword evidence="11" id="KW-1185">Reference proteome</keyword>
<accession>A0AAN8JC62</accession>
<comment type="caution">
    <text evidence="10">The sequence shown here is derived from an EMBL/GenBank/DDBJ whole genome shotgun (WGS) entry which is preliminary data.</text>
</comment>
<dbReference type="Gene3D" id="3.90.550.50">
    <property type="match status" value="1"/>
</dbReference>
<dbReference type="Proteomes" id="UP001347796">
    <property type="component" value="Unassembled WGS sequence"/>
</dbReference>
<dbReference type="InterPro" id="IPR008428">
    <property type="entry name" value="Chond_GalNAc"/>
</dbReference>
<keyword evidence="7 9" id="KW-0333">Golgi apparatus</keyword>
<evidence type="ECO:0000256" key="7">
    <source>
        <dbReference type="ARBA" id="ARBA00023034"/>
    </source>
</evidence>
<dbReference type="GO" id="GO:0032580">
    <property type="term" value="C:Golgi cisterna membrane"/>
    <property type="evidence" value="ECO:0007669"/>
    <property type="project" value="UniProtKB-SubCell"/>
</dbReference>
<dbReference type="PANTHER" id="PTHR12369">
    <property type="entry name" value="CHONDROITIN SYNTHASE"/>
    <property type="match status" value="1"/>
</dbReference>
<dbReference type="PANTHER" id="PTHR12369:SF17">
    <property type="entry name" value="CHONDROITIN SULFATE SYNTHASE 1-LIKE"/>
    <property type="match status" value="1"/>
</dbReference>
<dbReference type="AlphaFoldDB" id="A0AAN8JC62"/>
<name>A0AAN8JC62_PATCE</name>
<evidence type="ECO:0000256" key="8">
    <source>
        <dbReference type="ARBA" id="ARBA00023136"/>
    </source>
</evidence>
<protein>
    <recommendedName>
        <fullName evidence="9">Hexosyltransferase</fullName>
        <ecNumber evidence="9">2.4.1.-</ecNumber>
    </recommendedName>
</protein>
<evidence type="ECO:0000313" key="11">
    <source>
        <dbReference type="Proteomes" id="UP001347796"/>
    </source>
</evidence>
<dbReference type="GO" id="GO:0047238">
    <property type="term" value="F:glucuronosyl-N-acetylgalactosaminyl-proteoglycan 4-beta-N-acetylgalactosaminyltransferase activity"/>
    <property type="evidence" value="ECO:0007669"/>
    <property type="project" value="TreeGrafter"/>
</dbReference>
<evidence type="ECO:0000256" key="5">
    <source>
        <dbReference type="ARBA" id="ARBA00022968"/>
    </source>
</evidence>
<sequence>MGRRLPKKISKDYLCVAILGLISGFLVTNALIFLKSRNHSLCLPSLSSTTEKQKPLTEKRVLNTPDPDLKLLLICVITTRQHLDTRALAIHKTWANSIIGDVIFFAGGANNYTGPLPVVVLNDVSDDEYPPRHKSFAMLQHVSHNYGNRYHWFMRVDDDIFVYGNRLSLFLMTINSKKMVYMGQPGDGSQKELGHLGLYRNAPYCMGGTGVVFSRIMLNSIASRLPRCLNSTVSNHEDTELGRCIYKYYQTPCTRATQFRYLFQQSYDDTSGKWTDSITSSEHLTRHPIKNVSYIYKNDVTEKRNILRHLENKVQTLSRDILQMSTLINKRVFKNKDDNLLKRLNQDIPWSVNINQTYYSLVDKNLKEPSVLRGRPLTIMKSRKALTQYVQENKNHYRRLRLASTGYFRVVPGQGLQHIIITKDYGDVIKPFFSLQTFEGVGFSESNIIRNAHKTPTGQHIKMT</sequence>
<comment type="similarity">
    <text evidence="2 9">Belongs to the chondroitin N-acetylgalactosaminyltransferase family.</text>
</comment>
<dbReference type="InterPro" id="IPR051227">
    <property type="entry name" value="CS_glycosyltransferase"/>
</dbReference>
<feature type="transmembrane region" description="Helical" evidence="9">
    <location>
        <begin position="12"/>
        <end position="34"/>
    </location>
</feature>
<dbReference type="EMBL" id="JAZGQO010000011">
    <property type="protein sequence ID" value="KAK6173256.1"/>
    <property type="molecule type" value="Genomic_DNA"/>
</dbReference>
<keyword evidence="8 9" id="KW-0472">Membrane</keyword>
<evidence type="ECO:0000256" key="6">
    <source>
        <dbReference type="ARBA" id="ARBA00022989"/>
    </source>
</evidence>
<keyword evidence="3 9" id="KW-0808">Transferase</keyword>
<keyword evidence="5 9" id="KW-0735">Signal-anchor</keyword>
<dbReference type="Pfam" id="PF05679">
    <property type="entry name" value="CHGN"/>
    <property type="match status" value="1"/>
</dbReference>
<evidence type="ECO:0000256" key="4">
    <source>
        <dbReference type="ARBA" id="ARBA00022692"/>
    </source>
</evidence>
<evidence type="ECO:0000256" key="9">
    <source>
        <dbReference type="RuleBase" id="RU364016"/>
    </source>
</evidence>
<comment type="subcellular location">
    <subcellularLocation>
        <location evidence="1 9">Golgi apparatus</location>
        <location evidence="1 9">Golgi stack membrane</location>
        <topology evidence="1 9">Single-pass type II membrane protein</topology>
    </subcellularLocation>
</comment>
<keyword evidence="6 9" id="KW-1133">Transmembrane helix</keyword>
<gene>
    <name evidence="10" type="ORF">SNE40_016741</name>
</gene>
<evidence type="ECO:0000256" key="2">
    <source>
        <dbReference type="ARBA" id="ARBA00009239"/>
    </source>
</evidence>
<evidence type="ECO:0000256" key="3">
    <source>
        <dbReference type="ARBA" id="ARBA00022679"/>
    </source>
</evidence>